<comment type="caution">
    <text evidence="10">The sequence shown here is derived from an EMBL/GenBank/DDBJ whole genome shotgun (WGS) entry which is preliminary data.</text>
</comment>
<feature type="transmembrane region" description="Helical" evidence="8">
    <location>
        <begin position="136"/>
        <end position="161"/>
    </location>
</feature>
<protein>
    <recommendedName>
        <fullName evidence="8">Bcr/CflA family efflux transporter</fullName>
    </recommendedName>
</protein>
<evidence type="ECO:0000256" key="1">
    <source>
        <dbReference type="ARBA" id="ARBA00004651"/>
    </source>
</evidence>
<keyword evidence="7 8" id="KW-0472">Membrane</keyword>
<dbReference type="InterPro" id="IPR011701">
    <property type="entry name" value="MFS"/>
</dbReference>
<feature type="transmembrane region" description="Helical" evidence="8">
    <location>
        <begin position="107"/>
        <end position="124"/>
    </location>
</feature>
<keyword evidence="5 8" id="KW-0812">Transmembrane</keyword>
<dbReference type="InterPro" id="IPR050189">
    <property type="entry name" value="MFS_Efflux_Transporters"/>
</dbReference>
<name>A0A124L3J7_9BURK</name>
<feature type="transmembrane region" description="Helical" evidence="8">
    <location>
        <begin position="370"/>
        <end position="389"/>
    </location>
</feature>
<keyword evidence="4" id="KW-1003">Cell membrane</keyword>
<dbReference type="NCBIfam" id="TIGR00710">
    <property type="entry name" value="efflux_Bcr_CflA"/>
    <property type="match status" value="1"/>
</dbReference>
<feature type="transmembrane region" description="Helical" evidence="8">
    <location>
        <begin position="281"/>
        <end position="300"/>
    </location>
</feature>
<evidence type="ECO:0000256" key="2">
    <source>
        <dbReference type="ARBA" id="ARBA00006236"/>
    </source>
</evidence>
<proteinExistence type="inferred from homology"/>
<dbReference type="GO" id="GO:0042910">
    <property type="term" value="F:xenobiotic transmembrane transporter activity"/>
    <property type="evidence" value="ECO:0007669"/>
    <property type="project" value="InterPro"/>
</dbReference>
<accession>A0A124L3J7</accession>
<evidence type="ECO:0000259" key="9">
    <source>
        <dbReference type="PROSITE" id="PS50850"/>
    </source>
</evidence>
<comment type="subcellular location">
    <subcellularLocation>
        <location evidence="8">Cell inner membrane</location>
        <topology evidence="8">Multi-pass membrane protein</topology>
    </subcellularLocation>
    <subcellularLocation>
        <location evidence="1">Cell membrane</location>
        <topology evidence="1">Multi-pass membrane protein</topology>
    </subcellularLocation>
</comment>
<evidence type="ECO:0000313" key="10">
    <source>
        <dbReference type="EMBL" id="KUZ81053.1"/>
    </source>
</evidence>
<evidence type="ECO:0000256" key="6">
    <source>
        <dbReference type="ARBA" id="ARBA00022989"/>
    </source>
</evidence>
<dbReference type="PANTHER" id="PTHR43124:SF3">
    <property type="entry name" value="CHLORAMPHENICOL EFFLUX PUMP RV0191"/>
    <property type="match status" value="1"/>
</dbReference>
<dbReference type="SUPFAM" id="SSF103473">
    <property type="entry name" value="MFS general substrate transporter"/>
    <property type="match status" value="1"/>
</dbReference>
<evidence type="ECO:0000256" key="7">
    <source>
        <dbReference type="ARBA" id="ARBA00023136"/>
    </source>
</evidence>
<keyword evidence="3 8" id="KW-0813">Transport</keyword>
<feature type="transmembrane region" description="Helical" evidence="8">
    <location>
        <begin position="254"/>
        <end position="274"/>
    </location>
</feature>
<organism evidence="10 11">
    <name type="scientific">Burkholderia ubonensis</name>
    <dbReference type="NCBI Taxonomy" id="101571"/>
    <lineage>
        <taxon>Bacteria</taxon>
        <taxon>Pseudomonadati</taxon>
        <taxon>Pseudomonadota</taxon>
        <taxon>Betaproteobacteria</taxon>
        <taxon>Burkholderiales</taxon>
        <taxon>Burkholderiaceae</taxon>
        <taxon>Burkholderia</taxon>
        <taxon>Burkholderia cepacia complex</taxon>
    </lineage>
</organism>
<comment type="similarity">
    <text evidence="2 8">Belongs to the major facilitator superfamily. Bcr/CmlA family.</text>
</comment>
<dbReference type="Pfam" id="PF07690">
    <property type="entry name" value="MFS_1"/>
    <property type="match status" value="1"/>
</dbReference>
<dbReference type="InterPro" id="IPR005829">
    <property type="entry name" value="Sugar_transporter_CS"/>
</dbReference>
<sequence length="402" mass="42969">MSLSSRAAMTWTPVLLALFELAVYLSNDMFLPALPVMRGDLSAGASLTQQTLTLWFLGGAVFNLLLGPVSDRFGRKPVLLVWGVLFCASSLACATTSDIALFLTARFLQGATVSAVAVCGYATIHEMMDETAAVKTLGWMSFLTVLAPAFGPTLGGIVVEWWAWRPIFGLIGAAAAVVVLLIAWRVPESHPAALRTSLRMSDVTARYGRLLGNPAFMVNTVSASILFGGTLAWIVSSPHLLLEVQGYSPVRYGLTQLLLFAGFVIGAAVAGGQVSALRKEVFVRAGITIALAGGLLLILSEWVVVSVWPLLTGVFVYNVGNGLTFAIFQRMAIDGSNEPAGAKMAMFATAMVSCATLSSLLAGFADRNMWHFVELMFTGAAIAVAAIRLRWRRRRVLELSGE</sequence>
<dbReference type="PROSITE" id="PS50850">
    <property type="entry name" value="MFS"/>
    <property type="match status" value="1"/>
</dbReference>
<dbReference type="Gene3D" id="1.20.1720.10">
    <property type="entry name" value="Multidrug resistance protein D"/>
    <property type="match status" value="1"/>
</dbReference>
<reference evidence="10 11" key="1">
    <citation type="submission" date="2015-11" db="EMBL/GenBank/DDBJ databases">
        <title>Expanding the genomic diversity of Burkholderia species for the development of highly accurate diagnostics.</title>
        <authorList>
            <person name="Sahl J."/>
            <person name="Keim P."/>
            <person name="Wagner D."/>
        </authorList>
    </citation>
    <scope>NUCLEOTIDE SEQUENCE [LARGE SCALE GENOMIC DNA]</scope>
    <source>
        <strain evidence="10 11">RF32-BP4</strain>
    </source>
</reference>
<dbReference type="EMBL" id="LOTN01000075">
    <property type="protein sequence ID" value="KUZ81053.1"/>
    <property type="molecule type" value="Genomic_DNA"/>
</dbReference>
<evidence type="ECO:0000256" key="8">
    <source>
        <dbReference type="RuleBase" id="RU365088"/>
    </source>
</evidence>
<dbReference type="PANTHER" id="PTHR43124">
    <property type="entry name" value="PURINE EFFLUX PUMP PBUE"/>
    <property type="match status" value="1"/>
</dbReference>
<gene>
    <name evidence="10" type="ORF">WI38_33335</name>
</gene>
<feature type="transmembrane region" description="Helical" evidence="8">
    <location>
        <begin position="167"/>
        <end position="186"/>
    </location>
</feature>
<evidence type="ECO:0000256" key="3">
    <source>
        <dbReference type="ARBA" id="ARBA00022448"/>
    </source>
</evidence>
<feature type="domain" description="Major facilitator superfamily (MFS) profile" evidence="9">
    <location>
        <begin position="6"/>
        <end position="397"/>
    </location>
</feature>
<feature type="transmembrane region" description="Helical" evidence="8">
    <location>
        <begin position="306"/>
        <end position="328"/>
    </location>
</feature>
<evidence type="ECO:0000256" key="5">
    <source>
        <dbReference type="ARBA" id="ARBA00022692"/>
    </source>
</evidence>
<feature type="transmembrane region" description="Helical" evidence="8">
    <location>
        <begin position="340"/>
        <end position="364"/>
    </location>
</feature>
<keyword evidence="6 8" id="KW-1133">Transmembrane helix</keyword>
<feature type="transmembrane region" description="Helical" evidence="8">
    <location>
        <begin position="47"/>
        <end position="66"/>
    </location>
</feature>
<dbReference type="InterPro" id="IPR020846">
    <property type="entry name" value="MFS_dom"/>
</dbReference>
<feature type="transmembrane region" description="Helical" evidence="8">
    <location>
        <begin position="7"/>
        <end position="27"/>
    </location>
</feature>
<dbReference type="Proteomes" id="UP000065521">
    <property type="component" value="Unassembled WGS sequence"/>
</dbReference>
<dbReference type="PROSITE" id="PS00216">
    <property type="entry name" value="SUGAR_TRANSPORT_1"/>
    <property type="match status" value="1"/>
</dbReference>
<keyword evidence="8" id="KW-0997">Cell inner membrane</keyword>
<dbReference type="RefSeq" id="WP_059614909.1">
    <property type="nucleotide sequence ID" value="NZ_LOTK01000049.1"/>
</dbReference>
<evidence type="ECO:0000256" key="4">
    <source>
        <dbReference type="ARBA" id="ARBA00022475"/>
    </source>
</evidence>
<dbReference type="GO" id="GO:0005886">
    <property type="term" value="C:plasma membrane"/>
    <property type="evidence" value="ECO:0007669"/>
    <property type="project" value="UniProtKB-SubCell"/>
</dbReference>
<evidence type="ECO:0000313" key="11">
    <source>
        <dbReference type="Proteomes" id="UP000065521"/>
    </source>
</evidence>
<dbReference type="InterPro" id="IPR004812">
    <property type="entry name" value="Efflux_drug-R_Bcr/CmlA"/>
</dbReference>
<dbReference type="GO" id="GO:1990961">
    <property type="term" value="P:xenobiotic detoxification by transmembrane export across the plasma membrane"/>
    <property type="evidence" value="ECO:0007669"/>
    <property type="project" value="InterPro"/>
</dbReference>
<feature type="transmembrane region" description="Helical" evidence="8">
    <location>
        <begin position="207"/>
        <end position="234"/>
    </location>
</feature>
<dbReference type="InterPro" id="IPR036259">
    <property type="entry name" value="MFS_trans_sf"/>
</dbReference>
<feature type="transmembrane region" description="Helical" evidence="8">
    <location>
        <begin position="78"/>
        <end position="101"/>
    </location>
</feature>
<dbReference type="AlphaFoldDB" id="A0A124L3J7"/>